<dbReference type="Pfam" id="PF01136">
    <property type="entry name" value="Peptidase_U32"/>
    <property type="match status" value="1"/>
</dbReference>
<organism evidence="1 2">
    <name type="scientific">Desulforamulus ferrireducens</name>
    <dbReference type="NCBI Taxonomy" id="1833852"/>
    <lineage>
        <taxon>Bacteria</taxon>
        <taxon>Bacillati</taxon>
        <taxon>Bacillota</taxon>
        <taxon>Clostridia</taxon>
        <taxon>Eubacteriales</taxon>
        <taxon>Peptococcaceae</taxon>
        <taxon>Desulforamulus</taxon>
    </lineage>
</organism>
<proteinExistence type="predicted"/>
<evidence type="ECO:0008006" key="3">
    <source>
        <dbReference type="Google" id="ProtNLM"/>
    </source>
</evidence>
<dbReference type="PANTHER" id="PTHR30217">
    <property type="entry name" value="PEPTIDASE U32 FAMILY"/>
    <property type="match status" value="1"/>
</dbReference>
<dbReference type="EMBL" id="CP019698">
    <property type="protein sequence ID" value="AQS58117.1"/>
    <property type="molecule type" value="Genomic_DNA"/>
</dbReference>
<evidence type="ECO:0000313" key="2">
    <source>
        <dbReference type="Proteomes" id="UP000189464"/>
    </source>
</evidence>
<reference evidence="1" key="2">
    <citation type="submission" date="2017-02" db="EMBL/GenBank/DDBJ databases">
        <authorList>
            <person name="Peterson S.W."/>
        </authorList>
    </citation>
    <scope>NUCLEOTIDE SEQUENCE</scope>
    <source>
        <strain evidence="1">GSS09</strain>
    </source>
</reference>
<reference evidence="1" key="1">
    <citation type="journal article" date="2016" name="Int. J. Syst. Evol. Microbiol.">
        <title>Desulfotomaculum ferrireducens sp. nov., a moderately thermophilic sulfate-reducing and dissimilatory Fe(III)-reducing bacterium isolated from compost.</title>
        <authorList>
            <person name="Yang G."/>
            <person name="Guo J."/>
            <person name="Zhuang L."/>
            <person name="Yuan Y."/>
            <person name="Zhou S."/>
        </authorList>
    </citation>
    <scope>NUCLEOTIDE SEQUENCE [LARGE SCALE GENOMIC DNA]</scope>
    <source>
        <strain evidence="1">GSS09</strain>
    </source>
</reference>
<dbReference type="STRING" id="1833852.B0537_02820"/>
<dbReference type="InterPro" id="IPR051454">
    <property type="entry name" value="RNA/ubiquinone_mod_enzymes"/>
</dbReference>
<dbReference type="AlphaFoldDB" id="A0A1S6ITM4"/>
<protein>
    <recommendedName>
        <fullName evidence="3">Peptidase U32</fullName>
    </recommendedName>
</protein>
<dbReference type="PANTHER" id="PTHR30217:SF10">
    <property type="entry name" value="23S RRNA 5-HYDROXYCYTIDINE C2501 SYNTHASE"/>
    <property type="match status" value="1"/>
</dbReference>
<dbReference type="RefSeq" id="WP_077713079.1">
    <property type="nucleotide sequence ID" value="NZ_CP019698.1"/>
</dbReference>
<dbReference type="Proteomes" id="UP000189464">
    <property type="component" value="Chromosome"/>
</dbReference>
<name>A0A1S6ITM4_9FIRM</name>
<gene>
    <name evidence="1" type="ORF">B0537_02820</name>
</gene>
<dbReference type="KEGG" id="dfg:B0537_02820"/>
<dbReference type="InterPro" id="IPR001539">
    <property type="entry name" value="Peptidase_U32"/>
</dbReference>
<dbReference type="OrthoDB" id="1983353at2"/>
<evidence type="ECO:0000313" key="1">
    <source>
        <dbReference type="EMBL" id="AQS58117.1"/>
    </source>
</evidence>
<sequence length="327" mass="36658">MKILAPVTSAQEADSLISHGAGELYCGLRPASWGKRYGQRVRLNRRGQGNIKDFSQLKSLTDTAHARDVPVYLALNLPFYPPEQYGEILELAGESYFNCQVDALIISDPGLLQAIRNTFPQIPIHVSSLAAVLNSGAVSFFRDLGAKRIIFPRYLGLADLQQIINKSGRHLEYEVFILNDGCVFEEGYCHVNHALGGGYCLQPGRRYRLLPLEQGKLPRENFNRHLQDYQRWLWIMDNCGGYLNHRGFPNGMCGLCALPELKAMGVNSLKIVGREAPLAKKIASVKLVKRVMDLLASGEDPELIRQRAKQIRGTPDLCTGYMCYYRS</sequence>
<accession>A0A1S6ITM4</accession>
<keyword evidence="2" id="KW-1185">Reference proteome</keyword>